<feature type="compositionally biased region" description="Basic and acidic residues" evidence="1">
    <location>
        <begin position="37"/>
        <end position="48"/>
    </location>
</feature>
<evidence type="ECO:0000256" key="1">
    <source>
        <dbReference type="SAM" id="MobiDB-lite"/>
    </source>
</evidence>
<name>A0A833VLB0_9POAL</name>
<sequence length="80" mass="8862">MGDHRALHTSGVPRRRASSRRVPPTLPRQRRLPGDSPHIRPRDDDLRHQIVAPQRPTQPPSGEAHGAQEGGRGKADGRKD</sequence>
<comment type="caution">
    <text evidence="2">The sequence shown here is derived from an EMBL/GenBank/DDBJ whole genome shotgun (WGS) entry which is preliminary data.</text>
</comment>
<keyword evidence="3" id="KW-1185">Reference proteome</keyword>
<evidence type="ECO:0000313" key="2">
    <source>
        <dbReference type="EMBL" id="KAF3341666.1"/>
    </source>
</evidence>
<dbReference type="EMBL" id="SWLB01000001">
    <property type="protein sequence ID" value="KAF3341666.1"/>
    <property type="molecule type" value="Genomic_DNA"/>
</dbReference>
<accession>A0A833VLB0</accession>
<reference evidence="2" key="1">
    <citation type="submission" date="2020-01" db="EMBL/GenBank/DDBJ databases">
        <title>Genome sequence of Kobresia littledalei, the first chromosome-level genome in the family Cyperaceae.</title>
        <authorList>
            <person name="Qu G."/>
        </authorList>
    </citation>
    <scope>NUCLEOTIDE SEQUENCE</scope>
    <source>
        <strain evidence="2">C.B.Clarke</strain>
        <tissue evidence="2">Leaf</tissue>
    </source>
</reference>
<protein>
    <submittedName>
        <fullName evidence="2">Uncharacterized protein</fullName>
    </submittedName>
</protein>
<dbReference type="Proteomes" id="UP000623129">
    <property type="component" value="Unassembled WGS sequence"/>
</dbReference>
<feature type="compositionally biased region" description="Basic and acidic residues" evidence="1">
    <location>
        <begin position="71"/>
        <end position="80"/>
    </location>
</feature>
<dbReference type="AlphaFoldDB" id="A0A833VLB0"/>
<gene>
    <name evidence="2" type="ORF">FCM35_KLT00304</name>
</gene>
<feature type="region of interest" description="Disordered" evidence="1">
    <location>
        <begin position="1"/>
        <end position="80"/>
    </location>
</feature>
<organism evidence="2 3">
    <name type="scientific">Carex littledalei</name>
    <dbReference type="NCBI Taxonomy" id="544730"/>
    <lineage>
        <taxon>Eukaryota</taxon>
        <taxon>Viridiplantae</taxon>
        <taxon>Streptophyta</taxon>
        <taxon>Embryophyta</taxon>
        <taxon>Tracheophyta</taxon>
        <taxon>Spermatophyta</taxon>
        <taxon>Magnoliopsida</taxon>
        <taxon>Liliopsida</taxon>
        <taxon>Poales</taxon>
        <taxon>Cyperaceae</taxon>
        <taxon>Cyperoideae</taxon>
        <taxon>Cariceae</taxon>
        <taxon>Carex</taxon>
        <taxon>Carex subgen. Euthyceras</taxon>
    </lineage>
</organism>
<proteinExistence type="predicted"/>
<evidence type="ECO:0000313" key="3">
    <source>
        <dbReference type="Proteomes" id="UP000623129"/>
    </source>
</evidence>